<evidence type="ECO:0000256" key="5">
    <source>
        <dbReference type="ARBA" id="ARBA00022499"/>
    </source>
</evidence>
<evidence type="ECO:0000256" key="9">
    <source>
        <dbReference type="RuleBase" id="RU003767"/>
    </source>
</evidence>
<comment type="similarity">
    <text evidence="3 9">Belongs to the histone H2A family.</text>
</comment>
<dbReference type="AlphaFoldDB" id="A0A368H7P1"/>
<evidence type="ECO:0000313" key="11">
    <source>
        <dbReference type="EMBL" id="RCN52584.1"/>
    </source>
</evidence>
<dbReference type="EMBL" id="JOJR01000006">
    <property type="protein sequence ID" value="RCN52584.1"/>
    <property type="molecule type" value="Genomic_DNA"/>
</dbReference>
<evidence type="ECO:0000259" key="10">
    <source>
        <dbReference type="Pfam" id="PF00125"/>
    </source>
</evidence>
<organism evidence="11 12">
    <name type="scientific">Ancylostoma caninum</name>
    <name type="common">Dog hookworm</name>
    <dbReference type="NCBI Taxonomy" id="29170"/>
    <lineage>
        <taxon>Eukaryota</taxon>
        <taxon>Metazoa</taxon>
        <taxon>Ecdysozoa</taxon>
        <taxon>Nematoda</taxon>
        <taxon>Chromadorea</taxon>
        <taxon>Rhabditida</taxon>
        <taxon>Rhabditina</taxon>
        <taxon>Rhabditomorpha</taxon>
        <taxon>Strongyloidea</taxon>
        <taxon>Ancylostomatidae</taxon>
        <taxon>Ancylostomatinae</taxon>
        <taxon>Ancylostoma</taxon>
    </lineage>
</organism>
<dbReference type="PANTHER" id="PTHR23430">
    <property type="entry name" value="HISTONE H2A"/>
    <property type="match status" value="1"/>
</dbReference>
<keyword evidence="12" id="KW-1185">Reference proteome</keyword>
<accession>A0A368H7P1</accession>
<dbReference type="GO" id="GO:0046982">
    <property type="term" value="F:protein heterodimerization activity"/>
    <property type="evidence" value="ECO:0007669"/>
    <property type="project" value="InterPro"/>
</dbReference>
<feature type="domain" description="Core Histone H2A/H2B/H3" evidence="10">
    <location>
        <begin position="16"/>
        <end position="86"/>
    </location>
</feature>
<proteinExistence type="inferred from homology"/>
<sequence length="111" mass="12405">MSNSEMEPELLGSVRSRRAGLVFPVTRFHRLLRKHLIGRRISLKASVYCAAVLEYLIAEVLEVSGNCSKDVGKRRIEPRHVYVAVRCDADLNEITAHATFRGGGMIPSARQ</sequence>
<comment type="subcellular location">
    <subcellularLocation>
        <location evidence="2">Chromosome</location>
    </subcellularLocation>
    <subcellularLocation>
        <location evidence="1 9">Nucleus</location>
    </subcellularLocation>
</comment>
<keyword evidence="6 9" id="KW-0238">DNA-binding</keyword>
<dbReference type="PRINTS" id="PR00620">
    <property type="entry name" value="HISTONEH2A"/>
</dbReference>
<evidence type="ECO:0000256" key="8">
    <source>
        <dbReference type="ARBA" id="ARBA00023269"/>
    </source>
</evidence>
<dbReference type="Gene3D" id="1.10.20.10">
    <property type="entry name" value="Histone, subunit A"/>
    <property type="match status" value="1"/>
</dbReference>
<evidence type="ECO:0000256" key="6">
    <source>
        <dbReference type="ARBA" id="ARBA00023125"/>
    </source>
</evidence>
<keyword evidence="5" id="KW-1017">Isopeptide bond</keyword>
<evidence type="ECO:0000313" key="12">
    <source>
        <dbReference type="Proteomes" id="UP000252519"/>
    </source>
</evidence>
<dbReference type="InterPro" id="IPR002119">
    <property type="entry name" value="Histone_H2A"/>
</dbReference>
<evidence type="ECO:0000256" key="2">
    <source>
        <dbReference type="ARBA" id="ARBA00004286"/>
    </source>
</evidence>
<dbReference type="OrthoDB" id="5918422at2759"/>
<dbReference type="SMART" id="SM00414">
    <property type="entry name" value="H2A"/>
    <property type="match status" value="1"/>
</dbReference>
<dbReference type="InterPro" id="IPR009072">
    <property type="entry name" value="Histone-fold"/>
</dbReference>
<dbReference type="SUPFAM" id="SSF47113">
    <property type="entry name" value="Histone-fold"/>
    <property type="match status" value="1"/>
</dbReference>
<dbReference type="GO" id="GO:0030527">
    <property type="term" value="F:structural constituent of chromatin"/>
    <property type="evidence" value="ECO:0007669"/>
    <property type="project" value="InterPro"/>
</dbReference>
<dbReference type="CDD" id="cd00074">
    <property type="entry name" value="HFD_H2A"/>
    <property type="match status" value="1"/>
</dbReference>
<evidence type="ECO:0000256" key="4">
    <source>
        <dbReference type="ARBA" id="ARBA00022454"/>
    </source>
</evidence>
<evidence type="ECO:0000256" key="3">
    <source>
        <dbReference type="ARBA" id="ARBA00010691"/>
    </source>
</evidence>
<keyword evidence="4 9" id="KW-0158">Chromosome</keyword>
<keyword evidence="7 9" id="KW-0539">Nucleus</keyword>
<dbReference type="GO" id="GO:0000786">
    <property type="term" value="C:nucleosome"/>
    <property type="evidence" value="ECO:0007669"/>
    <property type="project" value="UniProtKB-KW"/>
</dbReference>
<dbReference type="InterPro" id="IPR007125">
    <property type="entry name" value="H2A/H2B/H3"/>
</dbReference>
<dbReference type="GO" id="GO:0003677">
    <property type="term" value="F:DNA binding"/>
    <property type="evidence" value="ECO:0007669"/>
    <property type="project" value="UniProtKB-KW"/>
</dbReference>
<comment type="subunit">
    <text evidence="9">The nucleosome is a histone octamer containing two molecules each of H2A, H2B, H3 and H4 assembled in one H3-H4 heterotetramer and two H2A-H2B heterodimers. The octamer wraps approximately 147 bp of DNA.</text>
</comment>
<keyword evidence="8 9" id="KW-0544">Nucleosome core</keyword>
<dbReference type="Proteomes" id="UP000252519">
    <property type="component" value="Unassembled WGS sequence"/>
</dbReference>
<evidence type="ECO:0000256" key="1">
    <source>
        <dbReference type="ARBA" id="ARBA00004123"/>
    </source>
</evidence>
<comment type="caution">
    <text evidence="11">The sequence shown here is derived from an EMBL/GenBank/DDBJ whole genome shotgun (WGS) entry which is preliminary data.</text>
</comment>
<dbReference type="STRING" id="29170.A0A368H7P1"/>
<protein>
    <recommendedName>
        <fullName evidence="9">Histone H2A</fullName>
    </recommendedName>
</protein>
<evidence type="ECO:0000256" key="7">
    <source>
        <dbReference type="ARBA" id="ARBA00023242"/>
    </source>
</evidence>
<dbReference type="PROSITE" id="PS00046">
    <property type="entry name" value="HISTONE_H2A"/>
    <property type="match status" value="1"/>
</dbReference>
<name>A0A368H7P1_ANCCA</name>
<dbReference type="Pfam" id="PF00125">
    <property type="entry name" value="Histone"/>
    <property type="match status" value="1"/>
</dbReference>
<dbReference type="GO" id="GO:0005634">
    <property type="term" value="C:nucleus"/>
    <property type="evidence" value="ECO:0007669"/>
    <property type="project" value="UniProtKB-SubCell"/>
</dbReference>
<dbReference type="InterPro" id="IPR032458">
    <property type="entry name" value="Histone_H2A_CS"/>
</dbReference>
<reference evidence="11 12" key="1">
    <citation type="submission" date="2014-10" db="EMBL/GenBank/DDBJ databases">
        <title>Draft genome of the hookworm Ancylostoma caninum.</title>
        <authorList>
            <person name="Mitreva M."/>
        </authorList>
    </citation>
    <scope>NUCLEOTIDE SEQUENCE [LARGE SCALE GENOMIC DNA]</scope>
    <source>
        <strain evidence="11 12">Baltimore</strain>
    </source>
</reference>
<gene>
    <name evidence="11" type="ORF">ANCCAN_01283</name>
</gene>